<keyword evidence="5" id="KW-1185">Reference proteome</keyword>
<keyword evidence="2" id="KW-0472">Membrane</keyword>
<dbReference type="Gene3D" id="2.160.20.10">
    <property type="entry name" value="Single-stranded right-handed beta-helix, Pectin lyase-like"/>
    <property type="match status" value="2"/>
</dbReference>
<name>A0A8J8SBH1_9FIRM</name>
<proteinExistence type="predicted"/>
<dbReference type="Gene3D" id="2.60.120.260">
    <property type="entry name" value="Galactose-binding domain-like"/>
    <property type="match status" value="1"/>
</dbReference>
<dbReference type="InterPro" id="IPR012334">
    <property type="entry name" value="Pectin_lyas_fold"/>
</dbReference>
<feature type="domain" description="CBM6" evidence="3">
    <location>
        <begin position="715"/>
        <end position="840"/>
    </location>
</feature>
<evidence type="ECO:0000256" key="2">
    <source>
        <dbReference type="SAM" id="Phobius"/>
    </source>
</evidence>
<evidence type="ECO:0000313" key="5">
    <source>
        <dbReference type="Proteomes" id="UP000677305"/>
    </source>
</evidence>
<dbReference type="CDD" id="cd04084">
    <property type="entry name" value="CBM6_xylanase-like"/>
    <property type="match status" value="1"/>
</dbReference>
<dbReference type="InterPro" id="IPR006584">
    <property type="entry name" value="Cellulose-bd_IV"/>
</dbReference>
<reference evidence="4 5" key="1">
    <citation type="submission" date="2020-07" db="EMBL/GenBank/DDBJ databases">
        <title>Vallitalea guaymasensis genome.</title>
        <authorList>
            <person name="Postec A."/>
        </authorList>
    </citation>
    <scope>NUCLEOTIDE SEQUENCE [LARGE SCALE GENOMIC DNA]</scope>
    <source>
        <strain evidence="4 5">Ra1766G1</strain>
    </source>
</reference>
<protein>
    <submittedName>
        <fullName evidence="4">Carbohydrate-binding protein</fullName>
    </submittedName>
</protein>
<organism evidence="4 5">
    <name type="scientific">Vallitalea guaymasensis</name>
    <dbReference type="NCBI Taxonomy" id="1185412"/>
    <lineage>
        <taxon>Bacteria</taxon>
        <taxon>Bacillati</taxon>
        <taxon>Bacillota</taxon>
        <taxon>Clostridia</taxon>
        <taxon>Lachnospirales</taxon>
        <taxon>Vallitaleaceae</taxon>
        <taxon>Vallitalea</taxon>
    </lineage>
</organism>
<accession>A0A8J8SBH1</accession>
<evidence type="ECO:0000256" key="1">
    <source>
        <dbReference type="ARBA" id="ARBA00022729"/>
    </source>
</evidence>
<dbReference type="EMBL" id="CP058561">
    <property type="protein sequence ID" value="QUH28672.1"/>
    <property type="molecule type" value="Genomic_DNA"/>
</dbReference>
<dbReference type="PROSITE" id="PS51175">
    <property type="entry name" value="CBM6"/>
    <property type="match status" value="1"/>
</dbReference>
<dbReference type="InterPro" id="IPR011050">
    <property type="entry name" value="Pectin_lyase_fold/virulence"/>
</dbReference>
<dbReference type="InterPro" id="IPR005084">
    <property type="entry name" value="CBM6"/>
</dbReference>
<sequence>MVRKTRIVSICLGIICTVCLLVGTGLHYNVAYASGNIYYVAETGDDANSGTLASPFRTIQKAADNMTAGDKCYIREGVYRETVIPANSGSPDNPITFEAYNNEKVVVSGGDTITNWTMHSGSIYKGDMDWDLGGQNIVAVDGNLSNEARWPNAGSDLHTKSVLATVDSATNDPLNKYTITDSELSSFPADYWNGGLIWCLNGPEYYASASTISDFGSSTLHFEPWARTNSWYYSKRGNKYYITRHLNALDTANEWYVDGANEKLYIWVPGGDNPSNHVVEAKKRTYTFDLRNRSYINIKGIDTILGSITTVGADNCTISDGVFKYIDQNLDTGKDADTLTKGIELGGTNNVIRDSEIAHTFGRGIKVSGTDNKVINCYIHDVSSEASNAGGIDVYGRRHLISHNTVYRLGRGSMRGSIQDSIIQYNDFSYANMLTEDSGVLALGSMDYQNTQIHHNYVHDNAANFSDGGLYADCDTRNLIMYRNVVWNNSSVGLLLNTPNNFVLAYNNSFYNSGRESSWGQSTLYGNDMYGDKLFNNIFRNDISPRSGCIVKNNIVNRDPDFINPSNGNLQIASDSIAIDAGMVLPNITDNYIGDAPDAGAYEYGDNWTAGHDFDNPPYPVYQKVDVPFMNKVLNGGFEYYDLSSWTKTGNLGARITTSCNWDYHSANSMSRGQITSAVLGGGDGIKQVVTGLKPSTTYVFSAWAKINGYHKKVTEYDTSSNSSHWNYVDGEHAYYRDVQYVGPVRDNDYVSFNNIDFGQSKYDTFAIGRNKTVNTGSIEVRLDSVTGTLIGTLDLDTYSATWAFKSAPISSVTGVHDLYLVFKNSGSADIGLIDSFKLYNSNMIDDVQLGVKNYGGSELYTTIDSTSWGTVENKFQFTTGTDNTTATIYANKPDGDYYAYVDDFGVIEELPENVYDSELISNLNVNDTDNAINWSEKGNLQPGSIQFGDRGYTVSTVPDCVLGSDRVMTAIESSAYTGNPLVTFTVESDVEVYVGYPDEAPTPSWLSTWTNTGEDITNNYSKTFSLYKKTYTNGSTVSLDAHGSNLWMYMIMVKDIAVPTPKITNLSVKDTQNASNWSIMSNLQSGDEQFGDRTYIISSLPSTIEGSDWIKTAIESYTYTGNPLVTFTVNTDSQVYIGYPDEAPTPAWLSTWTDTTENITNNHSKTFSLYKKTYASGSTVSLDAHGSNLWMYMIIVK</sequence>
<dbReference type="SMART" id="SM00606">
    <property type="entry name" value="CBD_IV"/>
    <property type="match status" value="1"/>
</dbReference>
<evidence type="ECO:0000259" key="3">
    <source>
        <dbReference type="PROSITE" id="PS51175"/>
    </source>
</evidence>
<keyword evidence="1" id="KW-0732">Signal</keyword>
<keyword evidence="2" id="KW-0812">Transmembrane</keyword>
<dbReference type="InterPro" id="IPR006626">
    <property type="entry name" value="PbH1"/>
</dbReference>
<dbReference type="PANTHER" id="PTHR36453">
    <property type="entry name" value="SECRETED PROTEIN-RELATED"/>
    <property type="match status" value="1"/>
</dbReference>
<dbReference type="SMART" id="SM00710">
    <property type="entry name" value="PbH1"/>
    <property type="match status" value="5"/>
</dbReference>
<dbReference type="KEGG" id="vgu:HYG85_06985"/>
<dbReference type="RefSeq" id="WP_212692883.1">
    <property type="nucleotide sequence ID" value="NZ_CP058561.1"/>
</dbReference>
<dbReference type="PANTHER" id="PTHR36453:SF1">
    <property type="entry name" value="RIGHT HANDED BETA HELIX DOMAIN-CONTAINING PROTEIN"/>
    <property type="match status" value="1"/>
</dbReference>
<gene>
    <name evidence="4" type="ORF">HYG85_06985</name>
</gene>
<dbReference type="SUPFAM" id="SSF49785">
    <property type="entry name" value="Galactose-binding domain-like"/>
    <property type="match status" value="1"/>
</dbReference>
<dbReference type="InterPro" id="IPR008979">
    <property type="entry name" value="Galactose-bd-like_sf"/>
</dbReference>
<dbReference type="Proteomes" id="UP000677305">
    <property type="component" value="Chromosome"/>
</dbReference>
<dbReference type="Pfam" id="PF03422">
    <property type="entry name" value="CBM_6"/>
    <property type="match status" value="1"/>
</dbReference>
<dbReference type="AlphaFoldDB" id="A0A8J8SBH1"/>
<evidence type="ECO:0000313" key="4">
    <source>
        <dbReference type="EMBL" id="QUH28672.1"/>
    </source>
</evidence>
<feature type="transmembrane region" description="Helical" evidence="2">
    <location>
        <begin position="7"/>
        <end position="28"/>
    </location>
</feature>
<dbReference type="SUPFAM" id="SSF51126">
    <property type="entry name" value="Pectin lyase-like"/>
    <property type="match status" value="1"/>
</dbReference>
<keyword evidence="2" id="KW-1133">Transmembrane helix</keyword>
<dbReference type="GO" id="GO:0030246">
    <property type="term" value="F:carbohydrate binding"/>
    <property type="evidence" value="ECO:0007669"/>
    <property type="project" value="InterPro"/>
</dbReference>